<evidence type="ECO:0000256" key="1">
    <source>
        <dbReference type="SAM" id="MobiDB-lite"/>
    </source>
</evidence>
<dbReference type="EMBL" id="NEDP02076699">
    <property type="protein sequence ID" value="OWF35883.1"/>
    <property type="molecule type" value="Genomic_DNA"/>
</dbReference>
<feature type="region of interest" description="Disordered" evidence="1">
    <location>
        <begin position="96"/>
        <end position="129"/>
    </location>
</feature>
<dbReference type="SMART" id="SM00225">
    <property type="entry name" value="BTB"/>
    <property type="match status" value="1"/>
</dbReference>
<dbReference type="STRING" id="6573.A0A210PHC3"/>
<dbReference type="Proteomes" id="UP000242188">
    <property type="component" value="Unassembled WGS sequence"/>
</dbReference>
<keyword evidence="4" id="KW-1185">Reference proteome</keyword>
<comment type="caution">
    <text evidence="3">The sequence shown here is derived from an EMBL/GenBank/DDBJ whole genome shotgun (WGS) entry which is preliminary data.</text>
</comment>
<dbReference type="OrthoDB" id="437903at2759"/>
<name>A0A210PHC3_MIZYE</name>
<dbReference type="Pfam" id="PF00651">
    <property type="entry name" value="BTB"/>
    <property type="match status" value="1"/>
</dbReference>
<feature type="region of interest" description="Disordered" evidence="1">
    <location>
        <begin position="1"/>
        <end position="22"/>
    </location>
</feature>
<dbReference type="PANTHER" id="PTHR22744:SF17">
    <property type="entry name" value="BTB DOMAIN-CONTAINING PROTEIN"/>
    <property type="match status" value="1"/>
</dbReference>
<dbReference type="AlphaFoldDB" id="A0A210PHC3"/>
<dbReference type="CDD" id="cd18186">
    <property type="entry name" value="BTB_POZ_ZBTB_KLHL-like"/>
    <property type="match status" value="1"/>
</dbReference>
<organism evidence="3 4">
    <name type="scientific">Mizuhopecten yessoensis</name>
    <name type="common">Japanese scallop</name>
    <name type="synonym">Patinopecten yessoensis</name>
    <dbReference type="NCBI Taxonomy" id="6573"/>
    <lineage>
        <taxon>Eukaryota</taxon>
        <taxon>Metazoa</taxon>
        <taxon>Spiralia</taxon>
        <taxon>Lophotrochozoa</taxon>
        <taxon>Mollusca</taxon>
        <taxon>Bivalvia</taxon>
        <taxon>Autobranchia</taxon>
        <taxon>Pteriomorphia</taxon>
        <taxon>Pectinida</taxon>
        <taxon>Pectinoidea</taxon>
        <taxon>Pectinidae</taxon>
        <taxon>Mizuhopecten</taxon>
    </lineage>
</organism>
<dbReference type="InterPro" id="IPR000210">
    <property type="entry name" value="BTB/POZ_dom"/>
</dbReference>
<feature type="domain" description="BTB" evidence="2">
    <location>
        <begin position="147"/>
        <end position="202"/>
    </location>
</feature>
<dbReference type="Gene3D" id="3.30.710.10">
    <property type="entry name" value="Potassium Channel Kv1.1, Chain A"/>
    <property type="match status" value="1"/>
</dbReference>
<dbReference type="InterPro" id="IPR011333">
    <property type="entry name" value="SKP1/BTB/POZ_sf"/>
</dbReference>
<protein>
    <submittedName>
        <fullName evidence="3">BTB and MATH domain-containing protein 36</fullName>
    </submittedName>
</protein>
<reference evidence="3 4" key="1">
    <citation type="journal article" date="2017" name="Nat. Ecol. Evol.">
        <title>Scallop genome provides insights into evolution of bilaterian karyotype and development.</title>
        <authorList>
            <person name="Wang S."/>
            <person name="Zhang J."/>
            <person name="Jiao W."/>
            <person name="Li J."/>
            <person name="Xun X."/>
            <person name="Sun Y."/>
            <person name="Guo X."/>
            <person name="Huan P."/>
            <person name="Dong B."/>
            <person name="Zhang L."/>
            <person name="Hu X."/>
            <person name="Sun X."/>
            <person name="Wang J."/>
            <person name="Zhao C."/>
            <person name="Wang Y."/>
            <person name="Wang D."/>
            <person name="Huang X."/>
            <person name="Wang R."/>
            <person name="Lv J."/>
            <person name="Li Y."/>
            <person name="Zhang Z."/>
            <person name="Liu B."/>
            <person name="Lu W."/>
            <person name="Hui Y."/>
            <person name="Liang J."/>
            <person name="Zhou Z."/>
            <person name="Hou R."/>
            <person name="Li X."/>
            <person name="Liu Y."/>
            <person name="Li H."/>
            <person name="Ning X."/>
            <person name="Lin Y."/>
            <person name="Zhao L."/>
            <person name="Xing Q."/>
            <person name="Dou J."/>
            <person name="Li Y."/>
            <person name="Mao J."/>
            <person name="Guo H."/>
            <person name="Dou H."/>
            <person name="Li T."/>
            <person name="Mu C."/>
            <person name="Jiang W."/>
            <person name="Fu Q."/>
            <person name="Fu X."/>
            <person name="Miao Y."/>
            <person name="Liu J."/>
            <person name="Yu Q."/>
            <person name="Li R."/>
            <person name="Liao H."/>
            <person name="Li X."/>
            <person name="Kong Y."/>
            <person name="Jiang Z."/>
            <person name="Chourrout D."/>
            <person name="Li R."/>
            <person name="Bao Z."/>
        </authorList>
    </citation>
    <scope>NUCLEOTIDE SEQUENCE [LARGE SCALE GENOMIC DNA]</scope>
    <source>
        <strain evidence="3 4">PY_sf001</strain>
    </source>
</reference>
<proteinExistence type="predicted"/>
<dbReference type="PROSITE" id="PS50097">
    <property type="entry name" value="BTB"/>
    <property type="match status" value="1"/>
</dbReference>
<evidence type="ECO:0000313" key="3">
    <source>
        <dbReference type="EMBL" id="OWF35883.1"/>
    </source>
</evidence>
<evidence type="ECO:0000313" key="4">
    <source>
        <dbReference type="Proteomes" id="UP000242188"/>
    </source>
</evidence>
<accession>A0A210PHC3</accession>
<sequence>MDEPLQVNDLVGLSSSSSSGSYCTSEASIDNKLLVESGCQAGRSFVDNISDKEADLHAQRIVSQDDCSTTTTVLSTMSRHALSTDRPNSPLVESVVRKDGAPEKLTRTQKDGQNTKDREMDHVNKDTESEKEMESIAASFLQANDTSDLRLVCEGKPLYVSRIVLSIVSPVLKQMFDSRSREQSVIEIPLPGKSYGDILEFLCCVYPDKLKPVTEQNVITLLDLADDYKVASLKLRCEQYLLEELTRNRKCISPGRLVRTIQLADQYGLERIKHQCFEIATRTSSDLLENVQGFWDLSHVHTATIFLQRLKLFESASKKVSKRLTEVEAHCSLYHKNDRWGDNLCNKCLASVGKVAAVEIAQL</sequence>
<evidence type="ECO:0000259" key="2">
    <source>
        <dbReference type="PROSITE" id="PS50097"/>
    </source>
</evidence>
<dbReference type="SUPFAM" id="SSF54695">
    <property type="entry name" value="POZ domain"/>
    <property type="match status" value="1"/>
</dbReference>
<gene>
    <name evidence="3" type="ORF">KP79_PYT03289</name>
</gene>
<dbReference type="PANTHER" id="PTHR22744">
    <property type="entry name" value="HELIX LOOP HELIX PROTEIN 21-RELATED"/>
    <property type="match status" value="1"/>
</dbReference>